<evidence type="ECO:0000313" key="6">
    <source>
        <dbReference type="EMBL" id="UZJ23444.1"/>
    </source>
</evidence>
<reference evidence="6" key="1">
    <citation type="submission" date="2022-10" db="EMBL/GenBank/DDBJ databases">
        <title>Rhodococcus sp.75.</title>
        <authorList>
            <person name="Sun M."/>
        </authorList>
    </citation>
    <scope>NUCLEOTIDE SEQUENCE</scope>
    <source>
        <strain evidence="6">75</strain>
    </source>
</reference>
<evidence type="ECO:0000256" key="3">
    <source>
        <dbReference type="ARBA" id="ARBA00023163"/>
    </source>
</evidence>
<dbReference type="InterPro" id="IPR000843">
    <property type="entry name" value="HTH_LacI"/>
</dbReference>
<dbReference type="CDD" id="cd06267">
    <property type="entry name" value="PBP1_LacI_sugar_binding-like"/>
    <property type="match status" value="1"/>
</dbReference>
<dbReference type="Gene3D" id="3.40.50.2300">
    <property type="match status" value="2"/>
</dbReference>
<protein>
    <submittedName>
        <fullName evidence="6">LacI family transcriptional regulator</fullName>
    </submittedName>
</protein>
<dbReference type="PANTHER" id="PTHR30146:SF109">
    <property type="entry name" value="HTH-TYPE TRANSCRIPTIONAL REGULATOR GALS"/>
    <property type="match status" value="1"/>
</dbReference>
<keyword evidence="7" id="KW-1185">Reference proteome</keyword>
<evidence type="ECO:0000256" key="2">
    <source>
        <dbReference type="ARBA" id="ARBA00023125"/>
    </source>
</evidence>
<evidence type="ECO:0000256" key="4">
    <source>
        <dbReference type="SAM" id="MobiDB-lite"/>
    </source>
</evidence>
<dbReference type="SUPFAM" id="SSF53822">
    <property type="entry name" value="Periplasmic binding protein-like I"/>
    <property type="match status" value="1"/>
</dbReference>
<organism evidence="6 7">
    <name type="scientific">Rhodococcus antarcticus</name>
    <dbReference type="NCBI Taxonomy" id="2987751"/>
    <lineage>
        <taxon>Bacteria</taxon>
        <taxon>Bacillati</taxon>
        <taxon>Actinomycetota</taxon>
        <taxon>Actinomycetes</taxon>
        <taxon>Mycobacteriales</taxon>
        <taxon>Nocardiaceae</taxon>
        <taxon>Rhodococcus</taxon>
    </lineage>
</organism>
<feature type="domain" description="HTH lacI-type" evidence="5">
    <location>
        <begin position="1"/>
        <end position="39"/>
    </location>
</feature>
<evidence type="ECO:0000256" key="1">
    <source>
        <dbReference type="ARBA" id="ARBA00023015"/>
    </source>
</evidence>
<accession>A0ABY6NVN0</accession>
<keyword evidence="3" id="KW-0804">Transcription</keyword>
<keyword evidence="1" id="KW-0805">Transcription regulation</keyword>
<keyword evidence="2" id="KW-0238">DNA-binding</keyword>
<dbReference type="InterPro" id="IPR028082">
    <property type="entry name" value="Peripla_BP_I"/>
</dbReference>
<dbReference type="SMART" id="SM00354">
    <property type="entry name" value="HTH_LACI"/>
    <property type="match status" value="1"/>
</dbReference>
<evidence type="ECO:0000313" key="7">
    <source>
        <dbReference type="Proteomes" id="UP001164965"/>
    </source>
</evidence>
<dbReference type="Proteomes" id="UP001164965">
    <property type="component" value="Chromosome"/>
</dbReference>
<name>A0ABY6NVN0_9NOCA</name>
<gene>
    <name evidence="6" type="ORF">RHODO2019_09350</name>
</gene>
<dbReference type="InterPro" id="IPR010982">
    <property type="entry name" value="Lambda_DNA-bd_dom_sf"/>
</dbReference>
<sequence length="337" mass="35446">MSRALRGLDRVNADTRARVLLAASTLGYVASPAASSLATGRTMTIGVVVPYVTRWYFANVVEGAEALCRSHGYDLLLYGLGEQVDVARRLTAIATLHKRVDAVLVLNLALDGPEVDVLRNLSVPVALVGSTVTGLGSVSVDDVQVARTATEHLIGLGHTRIAHMGGLAEDAFHFPTPHDRFAGYLGALADAGLPADPALDVYGGWSVQGGSAAMDVLLALPARRRPTAVFASSDEMAMGALSSARRHGVRVPADLSVVGVDDHEMAEYLDLTTVRQPVPEQGRIAAQLLLDELEGRTPRGGSSARTVSTELVVRGTTGPAPTPADPRLTRSHRSSPT</sequence>
<dbReference type="Gene3D" id="1.10.260.40">
    <property type="entry name" value="lambda repressor-like DNA-binding domains"/>
    <property type="match status" value="1"/>
</dbReference>
<dbReference type="PROSITE" id="PS50932">
    <property type="entry name" value="HTH_LACI_2"/>
    <property type="match status" value="1"/>
</dbReference>
<dbReference type="RefSeq" id="WP_265381551.1">
    <property type="nucleotide sequence ID" value="NZ_CP110615.1"/>
</dbReference>
<dbReference type="SUPFAM" id="SSF47413">
    <property type="entry name" value="lambda repressor-like DNA-binding domains"/>
    <property type="match status" value="1"/>
</dbReference>
<dbReference type="Pfam" id="PF13377">
    <property type="entry name" value="Peripla_BP_3"/>
    <property type="match status" value="1"/>
</dbReference>
<dbReference type="CDD" id="cd01392">
    <property type="entry name" value="HTH_LacI"/>
    <property type="match status" value="1"/>
</dbReference>
<dbReference type="EMBL" id="CP110615">
    <property type="protein sequence ID" value="UZJ23444.1"/>
    <property type="molecule type" value="Genomic_DNA"/>
</dbReference>
<proteinExistence type="predicted"/>
<dbReference type="PANTHER" id="PTHR30146">
    <property type="entry name" value="LACI-RELATED TRANSCRIPTIONAL REPRESSOR"/>
    <property type="match status" value="1"/>
</dbReference>
<evidence type="ECO:0000259" key="5">
    <source>
        <dbReference type="PROSITE" id="PS50932"/>
    </source>
</evidence>
<feature type="region of interest" description="Disordered" evidence="4">
    <location>
        <begin position="295"/>
        <end position="337"/>
    </location>
</feature>
<dbReference type="InterPro" id="IPR046335">
    <property type="entry name" value="LacI/GalR-like_sensor"/>
</dbReference>